<dbReference type="SMART" id="SM00422">
    <property type="entry name" value="HTH_MERR"/>
    <property type="match status" value="1"/>
</dbReference>
<dbReference type="Pfam" id="PF13411">
    <property type="entry name" value="MerR_1"/>
    <property type="match status" value="1"/>
</dbReference>
<protein>
    <submittedName>
        <fullName evidence="7">MerR family transcriptional regulator</fullName>
    </submittedName>
</protein>
<feature type="domain" description="HTH merR-type" evidence="6">
    <location>
        <begin position="9"/>
        <end position="77"/>
    </location>
</feature>
<dbReference type="EMBL" id="LDJK01000008">
    <property type="protein sequence ID" value="KRG76429.1"/>
    <property type="molecule type" value="Genomic_DNA"/>
</dbReference>
<dbReference type="InterPro" id="IPR047057">
    <property type="entry name" value="MerR_fam"/>
</dbReference>
<name>A0A0R0D2W8_9GAMM</name>
<organism evidence="7 8">
    <name type="scientific">Stenotrophomonas chelatiphaga</name>
    <dbReference type="NCBI Taxonomy" id="517011"/>
    <lineage>
        <taxon>Bacteria</taxon>
        <taxon>Pseudomonadati</taxon>
        <taxon>Pseudomonadota</taxon>
        <taxon>Gammaproteobacteria</taxon>
        <taxon>Lysobacterales</taxon>
        <taxon>Lysobacteraceae</taxon>
        <taxon>Stenotrophomonas</taxon>
    </lineage>
</organism>
<dbReference type="AlphaFoldDB" id="A0A0R0D2W8"/>
<keyword evidence="8" id="KW-1185">Reference proteome</keyword>
<keyword evidence="3" id="KW-0238">DNA-binding</keyword>
<dbReference type="PRINTS" id="PR00040">
    <property type="entry name" value="HTHMERR"/>
</dbReference>
<dbReference type="PANTHER" id="PTHR30204:SF69">
    <property type="entry name" value="MERR-FAMILY TRANSCRIPTIONAL REGULATOR"/>
    <property type="match status" value="1"/>
</dbReference>
<dbReference type="Gene3D" id="1.10.1660.10">
    <property type="match status" value="1"/>
</dbReference>
<dbReference type="GO" id="GO:0003700">
    <property type="term" value="F:DNA-binding transcription factor activity"/>
    <property type="evidence" value="ECO:0007669"/>
    <property type="project" value="InterPro"/>
</dbReference>
<evidence type="ECO:0000256" key="3">
    <source>
        <dbReference type="ARBA" id="ARBA00023125"/>
    </source>
</evidence>
<accession>A0A0R0D2W8</accession>
<evidence type="ECO:0000313" key="8">
    <source>
        <dbReference type="Proteomes" id="UP000051386"/>
    </source>
</evidence>
<dbReference type="PROSITE" id="PS50937">
    <property type="entry name" value="HTH_MERR_2"/>
    <property type="match status" value="1"/>
</dbReference>
<feature type="coiled-coil region" evidence="5">
    <location>
        <begin position="91"/>
        <end position="118"/>
    </location>
</feature>
<dbReference type="InterPro" id="IPR009061">
    <property type="entry name" value="DNA-bd_dom_put_sf"/>
</dbReference>
<sequence>MSKQPINDLMKIGELAEASGVSVRSIRHYDQHGMLASSRSGNGYRAFQTVAVNQVKQIQRLIAAGFSLEEIRSFPECMLLIEGALACPETSETQRKRLAMLDKQIEMLDRQRSRLRAMLVASA</sequence>
<comment type="caution">
    <text evidence="7">The sequence shown here is derived from an EMBL/GenBank/DDBJ whole genome shotgun (WGS) entry which is preliminary data.</text>
</comment>
<dbReference type="Proteomes" id="UP000051386">
    <property type="component" value="Unassembled WGS sequence"/>
</dbReference>
<dbReference type="PROSITE" id="PS00552">
    <property type="entry name" value="HTH_MERR_1"/>
    <property type="match status" value="1"/>
</dbReference>
<evidence type="ECO:0000256" key="2">
    <source>
        <dbReference type="ARBA" id="ARBA00023015"/>
    </source>
</evidence>
<dbReference type="PANTHER" id="PTHR30204">
    <property type="entry name" value="REDOX-CYCLING DRUG-SENSING TRANSCRIPTIONAL ACTIVATOR SOXR"/>
    <property type="match status" value="1"/>
</dbReference>
<reference evidence="7 8" key="1">
    <citation type="submission" date="2015-05" db="EMBL/GenBank/DDBJ databases">
        <title>Genome sequencing and analysis of members of genus Stenotrophomonas.</title>
        <authorList>
            <person name="Patil P.P."/>
            <person name="Midha S."/>
            <person name="Patil P.B."/>
        </authorList>
    </citation>
    <scope>NUCLEOTIDE SEQUENCE [LARGE SCALE GENOMIC DNA]</scope>
    <source>
        <strain evidence="7 8">DSM 21508</strain>
    </source>
</reference>
<dbReference type="InterPro" id="IPR000551">
    <property type="entry name" value="MerR-type_HTH_dom"/>
</dbReference>
<proteinExistence type="predicted"/>
<keyword evidence="5" id="KW-0175">Coiled coil</keyword>
<evidence type="ECO:0000256" key="4">
    <source>
        <dbReference type="ARBA" id="ARBA00023163"/>
    </source>
</evidence>
<evidence type="ECO:0000259" key="6">
    <source>
        <dbReference type="PROSITE" id="PS50937"/>
    </source>
</evidence>
<dbReference type="PATRIC" id="fig|517011.3.peg.3125"/>
<gene>
    <name evidence="7" type="ORF">ABB28_03015</name>
</gene>
<evidence type="ECO:0000313" key="7">
    <source>
        <dbReference type="EMBL" id="KRG76429.1"/>
    </source>
</evidence>
<dbReference type="GO" id="GO:0003677">
    <property type="term" value="F:DNA binding"/>
    <property type="evidence" value="ECO:0007669"/>
    <property type="project" value="UniProtKB-KW"/>
</dbReference>
<keyword evidence="1" id="KW-0678">Repressor</keyword>
<dbReference type="SUPFAM" id="SSF46955">
    <property type="entry name" value="Putative DNA-binding domain"/>
    <property type="match status" value="1"/>
</dbReference>
<keyword evidence="4" id="KW-0804">Transcription</keyword>
<dbReference type="CDD" id="cd01282">
    <property type="entry name" value="HTH_MerR-like_sg3"/>
    <property type="match status" value="1"/>
</dbReference>
<evidence type="ECO:0000256" key="1">
    <source>
        <dbReference type="ARBA" id="ARBA00022491"/>
    </source>
</evidence>
<keyword evidence="2" id="KW-0805">Transcription regulation</keyword>
<evidence type="ECO:0000256" key="5">
    <source>
        <dbReference type="SAM" id="Coils"/>
    </source>
</evidence>
<dbReference type="RefSeq" id="WP_057507200.1">
    <property type="nucleotide sequence ID" value="NZ_LDJK01000008.1"/>
</dbReference>